<evidence type="ECO:0000256" key="4">
    <source>
        <dbReference type="RuleBase" id="RU362116"/>
    </source>
</evidence>
<protein>
    <submittedName>
        <fullName evidence="7">Flagellar hook protein</fullName>
    </submittedName>
</protein>
<comment type="similarity">
    <text evidence="2 4">Belongs to the flagella basal body rod proteins family.</text>
</comment>
<dbReference type="PANTHER" id="PTHR30435">
    <property type="entry name" value="FLAGELLAR PROTEIN"/>
    <property type="match status" value="1"/>
</dbReference>
<dbReference type="Pfam" id="PF22692">
    <property type="entry name" value="LlgE_F_G_D1"/>
    <property type="match status" value="1"/>
</dbReference>
<dbReference type="InterPro" id="IPR010930">
    <property type="entry name" value="Flg_bb/hook_C_dom"/>
</dbReference>
<dbReference type="NCBIfam" id="TIGR03506">
    <property type="entry name" value="FlgEFG_subfam"/>
    <property type="match status" value="1"/>
</dbReference>
<dbReference type="Pfam" id="PF06429">
    <property type="entry name" value="Flg_bbr_C"/>
    <property type="match status" value="1"/>
</dbReference>
<evidence type="ECO:0000313" key="7">
    <source>
        <dbReference type="EMBL" id="SUX11103.1"/>
    </source>
</evidence>
<dbReference type="STRING" id="32024.GCA_000788295_01653"/>
<dbReference type="InterPro" id="IPR037925">
    <property type="entry name" value="FlgE/F/G-like"/>
</dbReference>
<dbReference type="GO" id="GO:0009425">
    <property type="term" value="C:bacterial-type flagellum basal body"/>
    <property type="evidence" value="ECO:0007669"/>
    <property type="project" value="UniProtKB-SubCell"/>
</dbReference>
<sequence length="544" mass="59416">MLRSLYNGVSGIRTHGVGIDVTADNISNINNIGFRGSRPEFKSIFYQTSIESGYPFGSNQIGLGSTMQTTALDMSQGNLINTERSFDLAIAGNGYFGIQGRNGDIFYTRNGAFDVDKEGNLVTNNGEFVIGTVANFTQTALSETAKEAFGQIYNQTQTPILDAYTADQKTSLTLGTENTQKPIKLPKYMYLPPVATSYVNFKGTLDSRDKFKDSVITLTNNNEKQNLNNDGTVNLSGFINDNRIKPGDNIQITIKDKNSNSQTINALVKNDGSWSAENLALNNNIDKTLPLDISINATIKEQEPNIVKFNTDVISPNGDKNKLELEFTKQYPNPTEGHIWQVKASLFSPNNTLLSSSNGELVFDGRGMLKSSSLGNLDNNGALLNINFGIPGNNGASNPIFGGMVSREEKSKITDIQKDGAYEGLFEEYHVGDNGSVYARFSNSANVEVAKIPIFHFQNEQGLHKVGGNLFTKTSNSGEPIFYKDSKGNLVYGAQIKSNFLEQSNVDLGEQLTELIVFQKGFDASSKSITTSNEMLKTAIGLKK</sequence>
<feature type="domain" description="Flagellar basal-body/hook protein C-terminal" evidence="5">
    <location>
        <begin position="498"/>
        <end position="542"/>
    </location>
</feature>
<dbReference type="InterPro" id="IPR020013">
    <property type="entry name" value="Flagellar_FlgE/F/G"/>
</dbReference>
<accession>A0A381DK75</accession>
<keyword evidence="7" id="KW-0966">Cell projection</keyword>
<organism evidence="7 8">
    <name type="scientific">Campylobacter sputorum subsp. sputorum</name>
    <dbReference type="NCBI Taxonomy" id="32024"/>
    <lineage>
        <taxon>Bacteria</taxon>
        <taxon>Pseudomonadati</taxon>
        <taxon>Campylobacterota</taxon>
        <taxon>Epsilonproteobacteria</taxon>
        <taxon>Campylobacterales</taxon>
        <taxon>Campylobacteraceae</taxon>
        <taxon>Campylobacter</taxon>
    </lineage>
</organism>
<evidence type="ECO:0000256" key="1">
    <source>
        <dbReference type="ARBA" id="ARBA00004117"/>
    </source>
</evidence>
<keyword evidence="8" id="KW-1185">Reference proteome</keyword>
<keyword evidence="7" id="KW-0282">Flagellum</keyword>
<proteinExistence type="inferred from homology"/>
<gene>
    <name evidence="7" type="primary">flgE_2</name>
    <name evidence="7" type="ORF">NCTC12475_01318</name>
</gene>
<dbReference type="AlphaFoldDB" id="A0A381DK75"/>
<dbReference type="SUPFAM" id="SSF117143">
    <property type="entry name" value="Flagellar hook protein flgE"/>
    <property type="match status" value="1"/>
</dbReference>
<evidence type="ECO:0000256" key="2">
    <source>
        <dbReference type="ARBA" id="ARBA00009677"/>
    </source>
</evidence>
<keyword evidence="7" id="KW-0969">Cilium</keyword>
<feature type="domain" description="Flagellar hook protein FlgE/F/G-like D1" evidence="6">
    <location>
        <begin position="89"/>
        <end position="131"/>
    </location>
</feature>
<reference evidence="7 8" key="1">
    <citation type="submission" date="2018-06" db="EMBL/GenBank/DDBJ databases">
        <authorList>
            <consortium name="Pathogen Informatics"/>
            <person name="Doyle S."/>
        </authorList>
    </citation>
    <scope>NUCLEOTIDE SEQUENCE [LARGE SCALE GENOMIC DNA]</scope>
    <source>
        <strain evidence="7 8">NCTC12475</strain>
    </source>
</reference>
<dbReference type="OrthoDB" id="9804559at2"/>
<keyword evidence="3 4" id="KW-0975">Bacterial flagellum</keyword>
<dbReference type="Proteomes" id="UP000254920">
    <property type="component" value="Unassembled WGS sequence"/>
</dbReference>
<dbReference type="GeneID" id="93089972"/>
<dbReference type="EMBL" id="UFVD01000001">
    <property type="protein sequence ID" value="SUX11103.1"/>
    <property type="molecule type" value="Genomic_DNA"/>
</dbReference>
<dbReference type="GO" id="GO:0071978">
    <property type="term" value="P:bacterial-type flagellum-dependent swarming motility"/>
    <property type="evidence" value="ECO:0007669"/>
    <property type="project" value="TreeGrafter"/>
</dbReference>
<evidence type="ECO:0000259" key="6">
    <source>
        <dbReference type="Pfam" id="PF22692"/>
    </source>
</evidence>
<dbReference type="RefSeq" id="WP_089181876.1">
    <property type="nucleotide sequence ID" value="NZ_CP043427.1"/>
</dbReference>
<evidence type="ECO:0000259" key="5">
    <source>
        <dbReference type="Pfam" id="PF06429"/>
    </source>
</evidence>
<evidence type="ECO:0000313" key="8">
    <source>
        <dbReference type="Proteomes" id="UP000254920"/>
    </source>
</evidence>
<dbReference type="InterPro" id="IPR053967">
    <property type="entry name" value="LlgE_F_G-like_D1"/>
</dbReference>
<evidence type="ECO:0000256" key="3">
    <source>
        <dbReference type="ARBA" id="ARBA00023143"/>
    </source>
</evidence>
<comment type="subcellular location">
    <subcellularLocation>
        <location evidence="1 4">Bacterial flagellum basal body</location>
    </subcellularLocation>
</comment>
<name>A0A381DK75_9BACT</name>
<dbReference type="PANTHER" id="PTHR30435:SF19">
    <property type="entry name" value="FLAGELLAR BASAL-BODY ROD PROTEIN FLGG"/>
    <property type="match status" value="1"/>
</dbReference>